<dbReference type="KEGG" id="orp:MOP44_14710"/>
<sequence>MVAELIKRVAESGAVLIIEGGKLLGRPAERLAPFVAELKLHRAEVIAYLSRPKTAADEWAEDFTQWLTERCQVSDRFSTNLASLYRDFNRWCRDANDWPCDAPAFAKLLAETGFTIACIYGETLVHRLGLAEDVEFVRHVYGRGSAGRSAE</sequence>
<reference evidence="1" key="1">
    <citation type="submission" date="2021-04" db="EMBL/GenBank/DDBJ databases">
        <title>Phylogenetic analysis of Acidobacteriaceae.</title>
        <authorList>
            <person name="Qiu L."/>
            <person name="Zhang Q."/>
        </authorList>
    </citation>
    <scope>NUCLEOTIDE SEQUENCE</scope>
    <source>
        <strain evidence="1">DSM 25168</strain>
    </source>
</reference>
<evidence type="ECO:0000313" key="1">
    <source>
        <dbReference type="EMBL" id="UWZ81835.1"/>
    </source>
</evidence>
<gene>
    <name evidence="1" type="ORF">MOP44_14710</name>
</gene>
<evidence type="ECO:0000313" key="2">
    <source>
        <dbReference type="Proteomes" id="UP001059380"/>
    </source>
</evidence>
<keyword evidence="2" id="KW-1185">Reference proteome</keyword>
<dbReference type="RefSeq" id="WP_260790763.1">
    <property type="nucleotide sequence ID" value="NZ_CP093313.1"/>
</dbReference>
<proteinExistence type="predicted"/>
<dbReference type="EMBL" id="CP093313">
    <property type="protein sequence ID" value="UWZ81835.1"/>
    <property type="molecule type" value="Genomic_DNA"/>
</dbReference>
<name>A0A9J7BHE5_9BACT</name>
<organism evidence="1 2">
    <name type="scientific">Occallatibacter riparius</name>
    <dbReference type="NCBI Taxonomy" id="1002689"/>
    <lineage>
        <taxon>Bacteria</taxon>
        <taxon>Pseudomonadati</taxon>
        <taxon>Acidobacteriota</taxon>
        <taxon>Terriglobia</taxon>
        <taxon>Terriglobales</taxon>
        <taxon>Acidobacteriaceae</taxon>
        <taxon>Occallatibacter</taxon>
    </lineage>
</organism>
<protein>
    <submittedName>
        <fullName evidence="1">Uncharacterized protein</fullName>
    </submittedName>
</protein>
<accession>A0A9J7BHE5</accession>
<dbReference type="Proteomes" id="UP001059380">
    <property type="component" value="Chromosome"/>
</dbReference>
<dbReference type="AlphaFoldDB" id="A0A9J7BHE5"/>